<reference evidence="3 4" key="2">
    <citation type="journal article" date="2012" name="Stand. Genomic Sci.">
        <title>Complete genome sequence of the sulfate-reducing firmicute Desulfotomaculum ruminis type strain (DL(T)).</title>
        <authorList>
            <person name="Spring S."/>
            <person name="Visser M."/>
            <person name="Lu M."/>
            <person name="Copeland A."/>
            <person name="Lapidus A."/>
            <person name="Lucas S."/>
            <person name="Cheng J.F."/>
            <person name="Han C."/>
            <person name="Tapia R."/>
            <person name="Goodwin L.A."/>
            <person name="Pitluck S."/>
            <person name="Ivanova N."/>
            <person name="Land M."/>
            <person name="Hauser L."/>
            <person name="Larimer F."/>
            <person name="Rohde M."/>
            <person name="Goker M."/>
            <person name="Detter J.C."/>
            <person name="Kyrpides N.C."/>
            <person name="Woyke T."/>
            <person name="Schaap P.J."/>
            <person name="Plugge C.M."/>
            <person name="Muyzer G."/>
            <person name="Kuever J."/>
            <person name="Pereira I.A."/>
            <person name="Parshina S.N."/>
            <person name="Bernier-Latmani R."/>
            <person name="Stams A.J."/>
            <person name="Klenk H.P."/>
        </authorList>
    </citation>
    <scope>NUCLEOTIDE SEQUENCE [LARGE SCALE GENOMIC DNA]</scope>
    <source>
        <strain evidence="4">ATCC 23193 / DSM 2154 / NCIB 8452 / DL</strain>
    </source>
</reference>
<dbReference type="Pfam" id="PF03401">
    <property type="entry name" value="TctC"/>
    <property type="match status" value="1"/>
</dbReference>
<dbReference type="RefSeq" id="WP_013843777.1">
    <property type="nucleotide sequence ID" value="NC_015589.1"/>
</dbReference>
<evidence type="ECO:0000256" key="1">
    <source>
        <dbReference type="ARBA" id="ARBA00006987"/>
    </source>
</evidence>
<comment type="similarity">
    <text evidence="1">Belongs to the UPF0065 (bug) family.</text>
</comment>
<protein>
    <recommendedName>
        <fullName evidence="5">Tripartite-type tricarboxylate transporter, receptor component TctC</fullName>
    </recommendedName>
</protein>
<dbReference type="STRING" id="696281.Desru_3832"/>
<dbReference type="PANTHER" id="PTHR42928">
    <property type="entry name" value="TRICARBOXYLATE-BINDING PROTEIN"/>
    <property type="match status" value="1"/>
</dbReference>
<dbReference type="Gene3D" id="3.40.190.10">
    <property type="entry name" value="Periplasmic binding protein-like II"/>
    <property type="match status" value="1"/>
</dbReference>
<feature type="signal peptide" evidence="2">
    <location>
        <begin position="1"/>
        <end position="22"/>
    </location>
</feature>
<reference evidence="4" key="1">
    <citation type="submission" date="2011-05" db="EMBL/GenBank/DDBJ databases">
        <title>Complete sequence of Desulfotomaculum ruminis DSM 2154.</title>
        <authorList>
            <person name="Lucas S."/>
            <person name="Copeland A."/>
            <person name="Lapidus A."/>
            <person name="Cheng J.-F."/>
            <person name="Goodwin L."/>
            <person name="Pitluck S."/>
            <person name="Lu M."/>
            <person name="Detter J.C."/>
            <person name="Han C."/>
            <person name="Tapia R."/>
            <person name="Land M."/>
            <person name="Hauser L."/>
            <person name="Kyrpides N."/>
            <person name="Ivanova N."/>
            <person name="Mikhailova N."/>
            <person name="Pagani I."/>
            <person name="Stams A.J.M."/>
            <person name="Plugge C.M."/>
            <person name="Muyzer G."/>
            <person name="Kuever J."/>
            <person name="Parshina S.N."/>
            <person name="Ivanova A.E."/>
            <person name="Nazina T.N."/>
            <person name="Brambilla E."/>
            <person name="Spring S."/>
            <person name="Klenk H.-P."/>
            <person name="Woyke T."/>
        </authorList>
    </citation>
    <scope>NUCLEOTIDE SEQUENCE [LARGE SCALE GENOMIC DNA]</scope>
    <source>
        <strain evidence="4">ATCC 23193 / DSM 2154 / NCIB 8452 / DL</strain>
    </source>
</reference>
<evidence type="ECO:0000313" key="4">
    <source>
        <dbReference type="Proteomes" id="UP000009234"/>
    </source>
</evidence>
<organism evidence="3 4">
    <name type="scientific">Desulforamulus ruminis (strain ATCC 23193 / DSM 2154 / NCIMB 8452 / DL)</name>
    <name type="common">Desulfotomaculum ruminis</name>
    <dbReference type="NCBI Taxonomy" id="696281"/>
    <lineage>
        <taxon>Bacteria</taxon>
        <taxon>Bacillati</taxon>
        <taxon>Bacillota</taxon>
        <taxon>Clostridia</taxon>
        <taxon>Eubacteriales</taxon>
        <taxon>Peptococcaceae</taxon>
        <taxon>Desulforamulus</taxon>
    </lineage>
</organism>
<dbReference type="InterPro" id="IPR005064">
    <property type="entry name" value="BUG"/>
</dbReference>
<evidence type="ECO:0000256" key="2">
    <source>
        <dbReference type="SAM" id="SignalP"/>
    </source>
</evidence>
<gene>
    <name evidence="3" type="ordered locus">Desru_3832</name>
</gene>
<dbReference type="CDD" id="cd07012">
    <property type="entry name" value="PBP2_Bug_TTT"/>
    <property type="match status" value="1"/>
</dbReference>
<sequence>MKKLRRALVALSLLLLAVCLNGCGGSEEPATAQKANYPERPIEFIVPWGPGGGADQLARLVSKEAEKELKVSLPVINVPGATGATGMAKLLAAEANGQSISVYIADTHATMNTGKATWKLEDFTPICIMLKSPSYLFVKADSPFKTWADFEKAAKENPGKFKVGILGEGSLDDVTLSYLESKGIKVTGVPFPSPGERYTSILGGHVDLLYEQAGDVRQYLENQQIRPLIIFNEERDPAFKDVPCSKELGYEIYLPQFRSIIVKAGTDPEKVNILAETLKKVYDTAEYQKFLQDQYASKDSYSGPEDTKLYLQQELDNMKALLAK</sequence>
<dbReference type="Proteomes" id="UP000009234">
    <property type="component" value="Chromosome"/>
</dbReference>
<evidence type="ECO:0008006" key="5">
    <source>
        <dbReference type="Google" id="ProtNLM"/>
    </source>
</evidence>
<dbReference type="AlphaFoldDB" id="F6DQN5"/>
<name>F6DQN5_DESRL</name>
<accession>F6DQN5</accession>
<dbReference type="SUPFAM" id="SSF53850">
    <property type="entry name" value="Periplasmic binding protein-like II"/>
    <property type="match status" value="1"/>
</dbReference>
<keyword evidence="2" id="KW-0732">Signal</keyword>
<dbReference type="InterPro" id="IPR042100">
    <property type="entry name" value="Bug_dom1"/>
</dbReference>
<proteinExistence type="inferred from homology"/>
<dbReference type="HOGENOM" id="CLU_045683_1_1_9"/>
<feature type="chain" id="PRO_5039163100" description="Tripartite-type tricarboxylate transporter, receptor component TctC" evidence="2">
    <location>
        <begin position="23"/>
        <end position="324"/>
    </location>
</feature>
<dbReference type="KEGG" id="dru:Desru_3832"/>
<dbReference type="OrthoDB" id="8880247at2"/>
<dbReference type="EMBL" id="CP002780">
    <property type="protein sequence ID" value="AEG62032.1"/>
    <property type="molecule type" value="Genomic_DNA"/>
</dbReference>
<dbReference type="Gene3D" id="3.40.190.150">
    <property type="entry name" value="Bordetella uptake gene, domain 1"/>
    <property type="match status" value="1"/>
</dbReference>
<keyword evidence="4" id="KW-1185">Reference proteome</keyword>
<dbReference type="PIRSF" id="PIRSF017082">
    <property type="entry name" value="YflP"/>
    <property type="match status" value="1"/>
</dbReference>
<evidence type="ECO:0000313" key="3">
    <source>
        <dbReference type="EMBL" id="AEG62032.1"/>
    </source>
</evidence>
<dbReference type="PANTHER" id="PTHR42928:SF5">
    <property type="entry name" value="BLR1237 PROTEIN"/>
    <property type="match status" value="1"/>
</dbReference>
<dbReference type="eggNOG" id="COG3181">
    <property type="taxonomic scope" value="Bacteria"/>
</dbReference>